<name>A0AAD2JZX2_9AGAR</name>
<reference evidence="2" key="1">
    <citation type="submission" date="2023-11" db="EMBL/GenBank/DDBJ databases">
        <authorList>
            <person name="De Vega J J."/>
            <person name="De Vega J J."/>
        </authorList>
    </citation>
    <scope>NUCLEOTIDE SEQUENCE</scope>
</reference>
<dbReference type="EMBL" id="CAVNYO010000169">
    <property type="protein sequence ID" value="CAK5271254.1"/>
    <property type="molecule type" value="Genomic_DNA"/>
</dbReference>
<feature type="region of interest" description="Disordered" evidence="1">
    <location>
        <begin position="23"/>
        <end position="65"/>
    </location>
</feature>
<evidence type="ECO:0000313" key="2">
    <source>
        <dbReference type="EMBL" id="CAK5271254.1"/>
    </source>
</evidence>
<proteinExistence type="predicted"/>
<protein>
    <submittedName>
        <fullName evidence="2">Uncharacterized protein</fullName>
    </submittedName>
</protein>
<organism evidence="2 3">
    <name type="scientific">Mycena citricolor</name>
    <dbReference type="NCBI Taxonomy" id="2018698"/>
    <lineage>
        <taxon>Eukaryota</taxon>
        <taxon>Fungi</taxon>
        <taxon>Dikarya</taxon>
        <taxon>Basidiomycota</taxon>
        <taxon>Agaricomycotina</taxon>
        <taxon>Agaricomycetes</taxon>
        <taxon>Agaricomycetidae</taxon>
        <taxon>Agaricales</taxon>
        <taxon>Marasmiineae</taxon>
        <taxon>Mycenaceae</taxon>
        <taxon>Mycena</taxon>
    </lineage>
</organism>
<evidence type="ECO:0000313" key="3">
    <source>
        <dbReference type="Proteomes" id="UP001295794"/>
    </source>
</evidence>
<keyword evidence="3" id="KW-1185">Reference proteome</keyword>
<evidence type="ECO:0000256" key="1">
    <source>
        <dbReference type="SAM" id="MobiDB-lite"/>
    </source>
</evidence>
<gene>
    <name evidence="2" type="ORF">MYCIT1_LOCUS16174</name>
</gene>
<dbReference type="Proteomes" id="UP001295794">
    <property type="component" value="Unassembled WGS sequence"/>
</dbReference>
<comment type="caution">
    <text evidence="2">The sequence shown here is derived from an EMBL/GenBank/DDBJ whole genome shotgun (WGS) entry which is preliminary data.</text>
</comment>
<accession>A0AAD2JZX2</accession>
<dbReference type="AlphaFoldDB" id="A0AAD2JZX2"/>
<sequence>MGRRARHLTLAAKKDSQRISGLKYALSEHGQTRRADRKARSKLGESLGSNDPTPPAASGDKPPNGLMLALAEIPLPTENALFRRVVDEPDSVDESDFPRWLAEPPFAGDDAYFERHSAEYQGFTKALETAMHGVQFRMRQAHHNDLHSRFLRAGDGKKREELFAEVRAMLAGWWKKWEVLCAFEASGTYDPLHDARQHAMLKHQQQWVARNIVHFYGCKFLA</sequence>